<comment type="caution">
    <text evidence="3">The sequence shown here is derived from an EMBL/GenBank/DDBJ whole genome shotgun (WGS) entry which is preliminary data.</text>
</comment>
<feature type="compositionally biased region" description="Low complexity" evidence="1">
    <location>
        <begin position="28"/>
        <end position="37"/>
    </location>
</feature>
<sequence length="126" mass="13644">MFISSLTLTAVVVACVSFCVVRISATTTSSTPPTASAGTQETPKSGKHHHHHHGHQQRDNEGDGGGGLKIHNFISTDALYDGEREKRIHYDGITAKETAVTTGTSDNTTRYRVTFNTVGFSLEIRD</sequence>
<feature type="signal peptide" evidence="2">
    <location>
        <begin position="1"/>
        <end position="25"/>
    </location>
</feature>
<name>A0AAD8AG91_DIPPU</name>
<dbReference type="AlphaFoldDB" id="A0AAD8AG91"/>
<keyword evidence="4" id="KW-1185">Reference proteome</keyword>
<feature type="region of interest" description="Disordered" evidence="1">
    <location>
        <begin position="28"/>
        <end position="67"/>
    </location>
</feature>
<evidence type="ECO:0000313" key="4">
    <source>
        <dbReference type="Proteomes" id="UP001233999"/>
    </source>
</evidence>
<protein>
    <submittedName>
        <fullName evidence="3">Uncharacterized protein</fullName>
    </submittedName>
</protein>
<reference evidence="3" key="2">
    <citation type="submission" date="2023-05" db="EMBL/GenBank/DDBJ databases">
        <authorList>
            <person name="Fouks B."/>
        </authorList>
    </citation>
    <scope>NUCLEOTIDE SEQUENCE</scope>
    <source>
        <strain evidence="3">Stay&amp;Tobe</strain>
        <tissue evidence="3">Testes</tissue>
    </source>
</reference>
<feature type="chain" id="PRO_5042232875" evidence="2">
    <location>
        <begin position="26"/>
        <end position="126"/>
    </location>
</feature>
<gene>
    <name evidence="3" type="ORF">L9F63_011134</name>
</gene>
<evidence type="ECO:0000313" key="3">
    <source>
        <dbReference type="EMBL" id="KAJ9598185.1"/>
    </source>
</evidence>
<dbReference type="Proteomes" id="UP001233999">
    <property type="component" value="Unassembled WGS sequence"/>
</dbReference>
<dbReference type="EMBL" id="JASPKZ010001239">
    <property type="protein sequence ID" value="KAJ9598185.1"/>
    <property type="molecule type" value="Genomic_DNA"/>
</dbReference>
<evidence type="ECO:0000256" key="1">
    <source>
        <dbReference type="SAM" id="MobiDB-lite"/>
    </source>
</evidence>
<proteinExistence type="predicted"/>
<reference evidence="3" key="1">
    <citation type="journal article" date="2023" name="IScience">
        <title>Live-bearing cockroach genome reveals convergent evolutionary mechanisms linked to viviparity in insects and beyond.</title>
        <authorList>
            <person name="Fouks B."/>
            <person name="Harrison M.C."/>
            <person name="Mikhailova A.A."/>
            <person name="Marchal E."/>
            <person name="English S."/>
            <person name="Carruthers M."/>
            <person name="Jennings E.C."/>
            <person name="Chiamaka E.L."/>
            <person name="Frigard R.A."/>
            <person name="Pippel M."/>
            <person name="Attardo G.M."/>
            <person name="Benoit J.B."/>
            <person name="Bornberg-Bauer E."/>
            <person name="Tobe S.S."/>
        </authorList>
    </citation>
    <scope>NUCLEOTIDE SEQUENCE</scope>
    <source>
        <strain evidence="3">Stay&amp;Tobe</strain>
    </source>
</reference>
<organism evidence="3 4">
    <name type="scientific">Diploptera punctata</name>
    <name type="common">Pacific beetle cockroach</name>
    <dbReference type="NCBI Taxonomy" id="6984"/>
    <lineage>
        <taxon>Eukaryota</taxon>
        <taxon>Metazoa</taxon>
        <taxon>Ecdysozoa</taxon>
        <taxon>Arthropoda</taxon>
        <taxon>Hexapoda</taxon>
        <taxon>Insecta</taxon>
        <taxon>Pterygota</taxon>
        <taxon>Neoptera</taxon>
        <taxon>Polyneoptera</taxon>
        <taxon>Dictyoptera</taxon>
        <taxon>Blattodea</taxon>
        <taxon>Blaberoidea</taxon>
        <taxon>Blaberidae</taxon>
        <taxon>Diplopterinae</taxon>
        <taxon>Diploptera</taxon>
    </lineage>
</organism>
<accession>A0AAD8AG91</accession>
<keyword evidence="2" id="KW-0732">Signal</keyword>
<feature type="compositionally biased region" description="Basic residues" evidence="1">
    <location>
        <begin position="45"/>
        <end position="55"/>
    </location>
</feature>
<evidence type="ECO:0000256" key="2">
    <source>
        <dbReference type="SAM" id="SignalP"/>
    </source>
</evidence>